<dbReference type="PRINTS" id="PR00309">
    <property type="entry name" value="ARRESTIN"/>
</dbReference>
<evidence type="ECO:0000313" key="4">
    <source>
        <dbReference type="RefSeq" id="XP_013778104.1"/>
    </source>
</evidence>
<name>A0ABM1BAH1_LIMPO</name>
<dbReference type="InterPro" id="IPR000698">
    <property type="entry name" value="Arrestin"/>
</dbReference>
<dbReference type="Pfam" id="PF00339">
    <property type="entry name" value="Arrestin_N"/>
    <property type="match status" value="1"/>
</dbReference>
<dbReference type="PANTHER" id="PTHR11792">
    <property type="entry name" value="ARRESTIN"/>
    <property type="match status" value="1"/>
</dbReference>
<dbReference type="InterPro" id="IPR014752">
    <property type="entry name" value="Arrestin-like_C"/>
</dbReference>
<dbReference type="PANTHER" id="PTHR11792:SF18">
    <property type="entry name" value="FI20035P1"/>
    <property type="match status" value="1"/>
</dbReference>
<evidence type="ECO:0000256" key="1">
    <source>
        <dbReference type="ARBA" id="ARBA00005298"/>
    </source>
</evidence>
<keyword evidence="3" id="KW-1185">Reference proteome</keyword>
<dbReference type="InterPro" id="IPR011021">
    <property type="entry name" value="Arrestin-like_N"/>
</dbReference>
<sequence>MSPIDGVVIIDPNYHKHRKVYAVVARTFRYGREDQEIMGLTFYTEDIMDIKQVYPPKELDQELTPLQERLINKFGKNSYPVTLKIPPRALPSVRLQLAKVYAGAPLGVFYELKLFTASEPEEKPYRRSTVRMALRCVHCIPVQSFNSLAPPSASLCKTFILSQGKLVLDVILDRDVYHHGDIMHVHVTIDNNSNKTVKKIKVYVIQHVHIRMFTKGYFKNLVSFAETKNGLPILPGVSLSRDFFFKLTSFFKYPVAIAVEGENDDVTILASSSLNSPQKEDNTYGITVIYTIKVKAVLGFMDRPVVVRIPFRICNYIAGKNGTISSSLKHQTAFSKELDDDDDENVSSQIFFQE</sequence>
<dbReference type="Gene3D" id="2.60.40.640">
    <property type="match status" value="1"/>
</dbReference>
<dbReference type="Gene3D" id="2.60.40.840">
    <property type="match status" value="1"/>
</dbReference>
<dbReference type="Proteomes" id="UP000694941">
    <property type="component" value="Unplaced"/>
</dbReference>
<dbReference type="GeneID" id="106462705"/>
<evidence type="ECO:0000313" key="3">
    <source>
        <dbReference type="Proteomes" id="UP000694941"/>
    </source>
</evidence>
<dbReference type="SMART" id="SM01017">
    <property type="entry name" value="Arrestin_C"/>
    <property type="match status" value="1"/>
</dbReference>
<dbReference type="RefSeq" id="XP_013778104.1">
    <property type="nucleotide sequence ID" value="XM_013922650.1"/>
</dbReference>
<comment type="similarity">
    <text evidence="1">Belongs to the arrestin family.</text>
</comment>
<dbReference type="InterPro" id="IPR014756">
    <property type="entry name" value="Ig_E-set"/>
</dbReference>
<dbReference type="InterPro" id="IPR011022">
    <property type="entry name" value="Arrestin_C-like"/>
</dbReference>
<dbReference type="SUPFAM" id="SSF81296">
    <property type="entry name" value="E set domains"/>
    <property type="match status" value="2"/>
</dbReference>
<protein>
    <submittedName>
        <fullName evidence="4">Phosrestin-1-like</fullName>
    </submittedName>
</protein>
<dbReference type="Pfam" id="PF02752">
    <property type="entry name" value="Arrestin_C"/>
    <property type="match status" value="1"/>
</dbReference>
<evidence type="ECO:0000259" key="2">
    <source>
        <dbReference type="SMART" id="SM01017"/>
    </source>
</evidence>
<dbReference type="InterPro" id="IPR014753">
    <property type="entry name" value="Arrestin_N"/>
</dbReference>
<reference evidence="4" key="1">
    <citation type="submission" date="2025-08" db="UniProtKB">
        <authorList>
            <consortium name="RefSeq"/>
        </authorList>
    </citation>
    <scope>IDENTIFICATION</scope>
    <source>
        <tissue evidence="4">Muscle</tissue>
    </source>
</reference>
<gene>
    <name evidence="4" type="primary">LOC106462705</name>
</gene>
<feature type="domain" description="Arrestin C-terminal-like" evidence="2">
    <location>
        <begin position="162"/>
        <end position="318"/>
    </location>
</feature>
<organism evidence="3 4">
    <name type="scientific">Limulus polyphemus</name>
    <name type="common">Atlantic horseshoe crab</name>
    <dbReference type="NCBI Taxonomy" id="6850"/>
    <lineage>
        <taxon>Eukaryota</taxon>
        <taxon>Metazoa</taxon>
        <taxon>Ecdysozoa</taxon>
        <taxon>Arthropoda</taxon>
        <taxon>Chelicerata</taxon>
        <taxon>Merostomata</taxon>
        <taxon>Xiphosura</taxon>
        <taxon>Limulidae</taxon>
        <taxon>Limulus</taxon>
    </lineage>
</organism>
<accession>A0ABM1BAH1</accession>
<proteinExistence type="inferred from homology"/>